<accession>A0AAD8S6U9</accession>
<dbReference type="Proteomes" id="UP001231189">
    <property type="component" value="Unassembled WGS sequence"/>
</dbReference>
<dbReference type="PANTHER" id="PTHR33075:SF7">
    <property type="entry name" value="OS02G0303350 PROTEIN"/>
    <property type="match status" value="1"/>
</dbReference>
<dbReference type="AlphaFoldDB" id="A0AAD8S6U9"/>
<feature type="domain" description="DUF7597" evidence="1">
    <location>
        <begin position="6"/>
        <end position="127"/>
    </location>
</feature>
<evidence type="ECO:0000313" key="2">
    <source>
        <dbReference type="EMBL" id="KAK1645525.1"/>
    </source>
</evidence>
<keyword evidence="3" id="KW-1185">Reference proteome</keyword>
<organism evidence="2 3">
    <name type="scientific">Lolium multiflorum</name>
    <name type="common">Italian ryegrass</name>
    <name type="synonym">Lolium perenne subsp. multiflorum</name>
    <dbReference type="NCBI Taxonomy" id="4521"/>
    <lineage>
        <taxon>Eukaryota</taxon>
        <taxon>Viridiplantae</taxon>
        <taxon>Streptophyta</taxon>
        <taxon>Embryophyta</taxon>
        <taxon>Tracheophyta</taxon>
        <taxon>Spermatophyta</taxon>
        <taxon>Magnoliopsida</taxon>
        <taxon>Liliopsida</taxon>
        <taxon>Poales</taxon>
        <taxon>Poaceae</taxon>
        <taxon>BOP clade</taxon>
        <taxon>Pooideae</taxon>
        <taxon>Poodae</taxon>
        <taxon>Poeae</taxon>
        <taxon>Poeae Chloroplast Group 2 (Poeae type)</taxon>
        <taxon>Loliodinae</taxon>
        <taxon>Loliinae</taxon>
        <taxon>Lolium</taxon>
    </lineage>
</organism>
<comment type="caution">
    <text evidence="2">The sequence shown here is derived from an EMBL/GenBank/DDBJ whole genome shotgun (WGS) entry which is preliminary data.</text>
</comment>
<dbReference type="PANTHER" id="PTHR33075">
    <property type="entry name" value="OS02G0499800 PROTEIN"/>
    <property type="match status" value="1"/>
</dbReference>
<evidence type="ECO:0000313" key="3">
    <source>
        <dbReference type="Proteomes" id="UP001231189"/>
    </source>
</evidence>
<dbReference type="Pfam" id="PF24530">
    <property type="entry name" value="DUF7597"/>
    <property type="match status" value="1"/>
</dbReference>
<dbReference type="InterPro" id="IPR056018">
    <property type="entry name" value="DUF7597"/>
</dbReference>
<name>A0AAD8S6U9_LOLMU</name>
<reference evidence="2" key="1">
    <citation type="submission" date="2023-07" db="EMBL/GenBank/DDBJ databases">
        <title>A chromosome-level genome assembly of Lolium multiflorum.</title>
        <authorList>
            <person name="Chen Y."/>
            <person name="Copetti D."/>
            <person name="Kolliker R."/>
            <person name="Studer B."/>
        </authorList>
    </citation>
    <scope>NUCLEOTIDE SEQUENCE</scope>
    <source>
        <strain evidence="2">02402/16</strain>
        <tissue evidence="2">Leaf</tissue>
    </source>
</reference>
<sequence length="523" mass="57006">MANFPCDPIPHLPPGTSIVEPGPLRTKRSYVIVGGDLPMACDDWAIASLAPEIDAAEFDGAINIIVDYLEQRGLTVRHTSRCGMGTALIQFVSSCDRDTAVESSPHMIGDTVLRFVNQDRGINYRDASFTHDVWLMLVNYPLECWHVDTVVKTMTPYGRFLVWSKDNTNKARIVVKIRAYNIDTLPVSIVVLQNSSDNGSGGSWTCPTYILSRNLIGAMGGDEDPILPGGENPHPMPNVFHGFWHDLHNDFPANPDPVPVVIDVENGSVEVIQIPDTPEIHANINLNELPDVQEAPVMQDPVQPATEDNDTLNIDPVVPDNHVAENVDNVADPINAIQSLVSSLIANSQDILAKLDNTQIVGASCKIVDVQGDGGITRQCFMQVQTLEKVQRKEVLKEIIDFSDLPSNQESVGRKKRKKAAAPRSVTVVRRSSRIARVTMGYKDAASATAAGASVVEAVDQEQDSDDAEEMMNDYEAVAVDASADPPPHLPLETVQAIATGHCKMHPGDVSEKVLLYDSSNEE</sequence>
<proteinExistence type="predicted"/>
<dbReference type="EMBL" id="JAUUTY010000004">
    <property type="protein sequence ID" value="KAK1645525.1"/>
    <property type="molecule type" value="Genomic_DNA"/>
</dbReference>
<protein>
    <recommendedName>
        <fullName evidence="1">DUF7597 domain-containing protein</fullName>
    </recommendedName>
</protein>
<gene>
    <name evidence="2" type="ORF">QYE76_063330</name>
</gene>
<evidence type="ECO:0000259" key="1">
    <source>
        <dbReference type="Pfam" id="PF24530"/>
    </source>
</evidence>